<reference evidence="12" key="1">
    <citation type="submission" date="2021-01" db="EMBL/GenBank/DDBJ databases">
        <title>Whole genome shotgun sequence of Sphaerisporangium rufum NBRC 109079.</title>
        <authorList>
            <person name="Komaki H."/>
            <person name="Tamura T."/>
        </authorList>
    </citation>
    <scope>NUCLEOTIDE SEQUENCE</scope>
    <source>
        <strain evidence="12">NBRC 109079</strain>
    </source>
</reference>
<keyword evidence="10" id="KW-0472">Membrane</keyword>
<dbReference type="InterPro" id="IPR011712">
    <property type="entry name" value="Sig_transdc_His_kin_sub3_dim/P"/>
</dbReference>
<proteinExistence type="predicted"/>
<dbReference type="CDD" id="cd16917">
    <property type="entry name" value="HATPase_UhpB-NarQ-NarX-like"/>
    <property type="match status" value="1"/>
</dbReference>
<dbReference type="GO" id="GO:0000155">
    <property type="term" value="F:phosphorelay sensor kinase activity"/>
    <property type="evidence" value="ECO:0007669"/>
    <property type="project" value="InterPro"/>
</dbReference>
<evidence type="ECO:0000256" key="7">
    <source>
        <dbReference type="ARBA" id="ARBA00022840"/>
    </source>
</evidence>
<gene>
    <name evidence="12" type="ORF">Sru01_11230</name>
</gene>
<dbReference type="InterPro" id="IPR050482">
    <property type="entry name" value="Sensor_HK_TwoCompSys"/>
</dbReference>
<evidence type="ECO:0000259" key="11">
    <source>
        <dbReference type="Pfam" id="PF07730"/>
    </source>
</evidence>
<dbReference type="GO" id="GO:0005524">
    <property type="term" value="F:ATP binding"/>
    <property type="evidence" value="ECO:0007669"/>
    <property type="project" value="UniProtKB-KW"/>
</dbReference>
<evidence type="ECO:0000256" key="10">
    <source>
        <dbReference type="SAM" id="Phobius"/>
    </source>
</evidence>
<organism evidence="12 13">
    <name type="scientific">Sphaerisporangium rufum</name>
    <dbReference type="NCBI Taxonomy" id="1381558"/>
    <lineage>
        <taxon>Bacteria</taxon>
        <taxon>Bacillati</taxon>
        <taxon>Actinomycetota</taxon>
        <taxon>Actinomycetes</taxon>
        <taxon>Streptosporangiales</taxon>
        <taxon>Streptosporangiaceae</taxon>
        <taxon>Sphaerisporangium</taxon>
    </lineage>
</organism>
<dbReference type="Gene3D" id="3.30.565.10">
    <property type="entry name" value="Histidine kinase-like ATPase, C-terminal domain"/>
    <property type="match status" value="1"/>
</dbReference>
<dbReference type="GO" id="GO:0046983">
    <property type="term" value="F:protein dimerization activity"/>
    <property type="evidence" value="ECO:0007669"/>
    <property type="project" value="InterPro"/>
</dbReference>
<keyword evidence="10" id="KW-1133">Transmembrane helix</keyword>
<evidence type="ECO:0000313" key="12">
    <source>
        <dbReference type="EMBL" id="GII76141.1"/>
    </source>
</evidence>
<keyword evidence="8" id="KW-0902">Two-component regulatory system</keyword>
<feature type="transmembrane region" description="Helical" evidence="10">
    <location>
        <begin position="177"/>
        <end position="205"/>
    </location>
</feature>
<feature type="transmembrane region" description="Helical" evidence="10">
    <location>
        <begin position="236"/>
        <end position="258"/>
    </location>
</feature>
<evidence type="ECO:0000256" key="3">
    <source>
        <dbReference type="ARBA" id="ARBA00022553"/>
    </source>
</evidence>
<name>A0A919R0G2_9ACTN</name>
<keyword evidence="10" id="KW-0812">Transmembrane</keyword>
<feature type="domain" description="Signal transduction histidine kinase subgroup 3 dimerisation and phosphoacceptor" evidence="11">
    <location>
        <begin position="291"/>
        <end position="356"/>
    </location>
</feature>
<accession>A0A919R0G2</accession>
<dbReference type="Proteomes" id="UP000655287">
    <property type="component" value="Unassembled WGS sequence"/>
</dbReference>
<keyword evidence="3" id="KW-0597">Phosphoprotein</keyword>
<comment type="caution">
    <text evidence="12">The sequence shown here is derived from an EMBL/GenBank/DDBJ whole genome shotgun (WGS) entry which is preliminary data.</text>
</comment>
<keyword evidence="6" id="KW-0418">Kinase</keyword>
<dbReference type="InterPro" id="IPR036890">
    <property type="entry name" value="HATPase_C_sf"/>
</dbReference>
<dbReference type="EC" id="2.7.13.3" evidence="2"/>
<feature type="transmembrane region" description="Helical" evidence="10">
    <location>
        <begin position="212"/>
        <end position="230"/>
    </location>
</feature>
<evidence type="ECO:0000256" key="4">
    <source>
        <dbReference type="ARBA" id="ARBA00022679"/>
    </source>
</evidence>
<comment type="catalytic activity">
    <reaction evidence="1">
        <text>ATP + protein L-histidine = ADP + protein N-phospho-L-histidine.</text>
        <dbReference type="EC" id="2.7.13.3"/>
    </reaction>
</comment>
<dbReference type="Gene3D" id="1.20.5.1930">
    <property type="match status" value="1"/>
</dbReference>
<evidence type="ECO:0000256" key="5">
    <source>
        <dbReference type="ARBA" id="ARBA00022741"/>
    </source>
</evidence>
<feature type="compositionally biased region" description="Low complexity" evidence="9">
    <location>
        <begin position="72"/>
        <end position="115"/>
    </location>
</feature>
<keyword evidence="5" id="KW-0547">Nucleotide-binding</keyword>
<feature type="region of interest" description="Disordered" evidence="9">
    <location>
        <begin position="1"/>
        <end position="116"/>
    </location>
</feature>
<dbReference type="GO" id="GO:0016020">
    <property type="term" value="C:membrane"/>
    <property type="evidence" value="ECO:0007669"/>
    <property type="project" value="InterPro"/>
</dbReference>
<evidence type="ECO:0000256" key="8">
    <source>
        <dbReference type="ARBA" id="ARBA00023012"/>
    </source>
</evidence>
<keyword evidence="4" id="KW-0808">Transferase</keyword>
<evidence type="ECO:0000256" key="6">
    <source>
        <dbReference type="ARBA" id="ARBA00022777"/>
    </source>
</evidence>
<dbReference type="EMBL" id="BOOU01000014">
    <property type="protein sequence ID" value="GII76141.1"/>
    <property type="molecule type" value="Genomic_DNA"/>
</dbReference>
<dbReference type="PANTHER" id="PTHR24421:SF10">
    <property type="entry name" value="NITRATE_NITRITE SENSOR PROTEIN NARQ"/>
    <property type="match status" value="1"/>
</dbReference>
<keyword evidence="7" id="KW-0067">ATP-binding</keyword>
<evidence type="ECO:0000313" key="13">
    <source>
        <dbReference type="Proteomes" id="UP000655287"/>
    </source>
</evidence>
<dbReference type="SUPFAM" id="SSF55874">
    <property type="entry name" value="ATPase domain of HSP90 chaperone/DNA topoisomerase II/histidine kinase"/>
    <property type="match status" value="1"/>
</dbReference>
<dbReference type="AlphaFoldDB" id="A0A919R0G2"/>
<protein>
    <recommendedName>
        <fullName evidence="2">histidine kinase</fullName>
        <ecNumber evidence="2">2.7.13.3</ecNumber>
    </recommendedName>
</protein>
<feature type="compositionally biased region" description="Low complexity" evidence="9">
    <location>
        <begin position="1"/>
        <end position="27"/>
    </location>
</feature>
<dbReference type="PANTHER" id="PTHR24421">
    <property type="entry name" value="NITRATE/NITRITE SENSOR PROTEIN NARX-RELATED"/>
    <property type="match status" value="1"/>
</dbReference>
<keyword evidence="13" id="KW-1185">Reference proteome</keyword>
<evidence type="ECO:0000256" key="9">
    <source>
        <dbReference type="SAM" id="MobiDB-lite"/>
    </source>
</evidence>
<evidence type="ECO:0000256" key="1">
    <source>
        <dbReference type="ARBA" id="ARBA00000085"/>
    </source>
</evidence>
<sequence length="497" mass="49856">MSPQAPLAVPRAPAVPAAGPPGASSVPDSEATLVPDSTPPSGSGMGPIPDSGAVSIPGFGSASPLGSGVPSVPGQGAPLVPGAGAPQGPVAAAVPGAGSPLDPGAGPVPGAATGARRGGWSRWVDVSCVVLALAFGALLLRTGNAGAAGPATGSWQADAAVGTLCCLGLWWRNRWPLGVAVALTAAGAVSGMATAALTVATFAVAVHHRARVALAVAAANVATIGVYFLLQDDPAFPIWVDFTLRGAFLAAAVGWGMFARAQRRLVASLRERAARLETEQQMRVDQARLTERTRIAREMHDVLAHRLSLVSLHAGALEMRADARPAEVATAAGVIRANAHQALEELRAVIGVLRAGTSEAAGPPEPPQPGLADVPELVQAARGAGAEVHYECGAGAAAGPAPAVERTAYRIVQEALTNARKHAPGMAVRVLLSGAPGDGLRVLVTNPLPPRDPRHGPPGAGLGLVGLGERVALAGGRLDHGAGPAGFRLEARLPWPA</sequence>
<dbReference type="Pfam" id="PF07730">
    <property type="entry name" value="HisKA_3"/>
    <property type="match status" value="1"/>
</dbReference>
<evidence type="ECO:0000256" key="2">
    <source>
        <dbReference type="ARBA" id="ARBA00012438"/>
    </source>
</evidence>